<evidence type="ECO:0000313" key="1">
    <source>
        <dbReference type="EMBL" id="GFQ89665.1"/>
    </source>
</evidence>
<dbReference type="EMBL" id="BMAO01023590">
    <property type="protein sequence ID" value="GFQ89665.1"/>
    <property type="molecule type" value="Genomic_DNA"/>
</dbReference>
<evidence type="ECO:0000313" key="2">
    <source>
        <dbReference type="Proteomes" id="UP000887116"/>
    </source>
</evidence>
<gene>
    <name evidence="1" type="ORF">TNCT_555031</name>
</gene>
<keyword evidence="2" id="KW-1185">Reference proteome</keyword>
<accession>A0A8X6FUD4</accession>
<comment type="caution">
    <text evidence="1">The sequence shown here is derived from an EMBL/GenBank/DDBJ whole genome shotgun (WGS) entry which is preliminary data.</text>
</comment>
<dbReference type="Proteomes" id="UP000887116">
    <property type="component" value="Unassembled WGS sequence"/>
</dbReference>
<organism evidence="1 2">
    <name type="scientific">Trichonephila clavata</name>
    <name type="common">Joro spider</name>
    <name type="synonym">Nephila clavata</name>
    <dbReference type="NCBI Taxonomy" id="2740835"/>
    <lineage>
        <taxon>Eukaryota</taxon>
        <taxon>Metazoa</taxon>
        <taxon>Ecdysozoa</taxon>
        <taxon>Arthropoda</taxon>
        <taxon>Chelicerata</taxon>
        <taxon>Arachnida</taxon>
        <taxon>Araneae</taxon>
        <taxon>Araneomorphae</taxon>
        <taxon>Entelegynae</taxon>
        <taxon>Araneoidea</taxon>
        <taxon>Nephilidae</taxon>
        <taxon>Trichonephila</taxon>
    </lineage>
</organism>
<reference evidence="1" key="1">
    <citation type="submission" date="2020-07" db="EMBL/GenBank/DDBJ databases">
        <title>Multicomponent nature underlies the extraordinary mechanical properties of spider dragline silk.</title>
        <authorList>
            <person name="Kono N."/>
            <person name="Nakamura H."/>
            <person name="Mori M."/>
            <person name="Yoshida Y."/>
            <person name="Ohtoshi R."/>
            <person name="Malay A.D."/>
            <person name="Moran D.A.P."/>
            <person name="Tomita M."/>
            <person name="Numata K."/>
            <person name="Arakawa K."/>
        </authorList>
    </citation>
    <scope>NUCLEOTIDE SEQUENCE</scope>
</reference>
<protein>
    <submittedName>
        <fullName evidence="1">Uncharacterized protein</fullName>
    </submittedName>
</protein>
<name>A0A8X6FUD4_TRICU</name>
<proteinExistence type="predicted"/>
<dbReference type="AlphaFoldDB" id="A0A8X6FUD4"/>
<sequence length="76" mass="8603">MICRNLAAPKHFRYASALQCFIQCYPQSPNPHTSNAILNHRILQLMLSSITESSNQCYPQSPNPPTNAILNHRILI</sequence>